<dbReference type="EMBL" id="JAUYVH010000002">
    <property type="protein sequence ID" value="MDQ9169704.1"/>
    <property type="molecule type" value="Genomic_DNA"/>
</dbReference>
<organism evidence="1 2">
    <name type="scientific">Keguizhuia sedimenti</name>
    <dbReference type="NCBI Taxonomy" id="3064264"/>
    <lineage>
        <taxon>Bacteria</taxon>
        <taxon>Pseudomonadati</taxon>
        <taxon>Pseudomonadota</taxon>
        <taxon>Betaproteobacteria</taxon>
        <taxon>Burkholderiales</taxon>
        <taxon>Oxalobacteraceae</taxon>
        <taxon>Keguizhuia</taxon>
    </lineage>
</organism>
<reference evidence="1 2" key="1">
    <citation type="submission" date="2023-08" db="EMBL/GenBank/DDBJ databases">
        <title>Oxalobacteraceae gen .nov., isolated from river sludge outside the plant.</title>
        <authorList>
            <person name="Zhao S.Y."/>
        </authorList>
    </citation>
    <scope>NUCLEOTIDE SEQUENCE [LARGE SCALE GENOMIC DNA]</scope>
    <source>
        <strain evidence="1 2">R-40</strain>
    </source>
</reference>
<sequence>MLFTDHLDAAKVREVRKILHAESFGTNEVDIQENGTIFLNGYFTPYELSLIHQVAERLAADRLH</sequence>
<evidence type="ECO:0008006" key="3">
    <source>
        <dbReference type="Google" id="ProtNLM"/>
    </source>
</evidence>
<proteinExistence type="predicted"/>
<name>A0ABU1BLK4_9BURK</name>
<accession>A0ABU1BLK4</accession>
<comment type="caution">
    <text evidence="1">The sequence shown here is derived from an EMBL/GenBank/DDBJ whole genome shotgun (WGS) entry which is preliminary data.</text>
</comment>
<evidence type="ECO:0000313" key="2">
    <source>
        <dbReference type="Proteomes" id="UP001225596"/>
    </source>
</evidence>
<dbReference type="Proteomes" id="UP001225596">
    <property type="component" value="Unassembled WGS sequence"/>
</dbReference>
<protein>
    <recommendedName>
        <fullName evidence="3">BON domain-containing protein</fullName>
    </recommendedName>
</protein>
<gene>
    <name evidence="1" type="ORF">Q8A64_04685</name>
</gene>
<dbReference type="RefSeq" id="WP_338435639.1">
    <property type="nucleotide sequence ID" value="NZ_JAUYVH010000002.1"/>
</dbReference>
<keyword evidence="2" id="KW-1185">Reference proteome</keyword>
<evidence type="ECO:0000313" key="1">
    <source>
        <dbReference type="EMBL" id="MDQ9169704.1"/>
    </source>
</evidence>